<evidence type="ECO:0000256" key="5">
    <source>
        <dbReference type="RuleBase" id="RU000660"/>
    </source>
</evidence>
<reference evidence="6 7" key="1">
    <citation type="journal article" date="2016" name="Nat. Commun.">
        <title>Thousands of microbial genomes shed light on interconnected biogeochemical processes in an aquifer system.</title>
        <authorList>
            <person name="Anantharaman K."/>
            <person name="Brown C.T."/>
            <person name="Hug L.A."/>
            <person name="Sharon I."/>
            <person name="Castelle C.J."/>
            <person name="Probst A.J."/>
            <person name="Thomas B.C."/>
            <person name="Singh A."/>
            <person name="Wilkins M.J."/>
            <person name="Karaoz U."/>
            <person name="Brodie E.L."/>
            <person name="Williams K.H."/>
            <person name="Hubbard S.S."/>
            <person name="Banfield J.F."/>
        </authorList>
    </citation>
    <scope>NUCLEOTIDE SEQUENCE [LARGE SCALE GENOMIC DNA]</scope>
</reference>
<evidence type="ECO:0000313" key="7">
    <source>
        <dbReference type="Proteomes" id="UP000176303"/>
    </source>
</evidence>
<dbReference type="Proteomes" id="UP000176303">
    <property type="component" value="Unassembled WGS sequence"/>
</dbReference>
<protein>
    <recommendedName>
        <fullName evidence="4">Large ribosomal subunit protein bL17</fullName>
    </recommendedName>
</protein>
<evidence type="ECO:0000256" key="2">
    <source>
        <dbReference type="ARBA" id="ARBA00022980"/>
    </source>
</evidence>
<dbReference type="NCBIfam" id="TIGR00059">
    <property type="entry name" value="L17"/>
    <property type="match status" value="1"/>
</dbReference>
<organism evidence="6 7">
    <name type="scientific">Candidatus Uhrbacteria bacterium RIFCSPHIGHO2_02_FULL_57_19</name>
    <dbReference type="NCBI Taxonomy" id="1802391"/>
    <lineage>
        <taxon>Bacteria</taxon>
        <taxon>Candidatus Uhriibacteriota</taxon>
    </lineage>
</organism>
<dbReference type="EMBL" id="MGDZ01000067">
    <property type="protein sequence ID" value="OGL72303.1"/>
    <property type="molecule type" value="Genomic_DNA"/>
</dbReference>
<keyword evidence="3 4" id="KW-0687">Ribonucleoprotein</keyword>
<evidence type="ECO:0000256" key="3">
    <source>
        <dbReference type="ARBA" id="ARBA00023274"/>
    </source>
</evidence>
<dbReference type="InterPro" id="IPR000456">
    <property type="entry name" value="Ribosomal_bL17"/>
</dbReference>
<dbReference type="GO" id="GO:0006412">
    <property type="term" value="P:translation"/>
    <property type="evidence" value="ECO:0007669"/>
    <property type="project" value="UniProtKB-UniRule"/>
</dbReference>
<evidence type="ECO:0000256" key="1">
    <source>
        <dbReference type="ARBA" id="ARBA00008777"/>
    </source>
</evidence>
<dbReference type="STRING" id="1802391.A3D72_01370"/>
<dbReference type="GO" id="GO:0003735">
    <property type="term" value="F:structural constituent of ribosome"/>
    <property type="evidence" value="ECO:0007669"/>
    <property type="project" value="InterPro"/>
</dbReference>
<dbReference type="InterPro" id="IPR036373">
    <property type="entry name" value="Ribosomal_bL17_sf"/>
</dbReference>
<dbReference type="GO" id="GO:0022625">
    <property type="term" value="C:cytosolic large ribosomal subunit"/>
    <property type="evidence" value="ECO:0007669"/>
    <property type="project" value="TreeGrafter"/>
</dbReference>
<dbReference type="HAMAP" id="MF_01368">
    <property type="entry name" value="Ribosomal_bL17"/>
    <property type="match status" value="1"/>
</dbReference>
<comment type="similarity">
    <text evidence="1 4 5">Belongs to the bacterial ribosomal protein bL17 family.</text>
</comment>
<dbReference type="AlphaFoldDB" id="A0A1F7U1Z6"/>
<dbReference type="Pfam" id="PF01196">
    <property type="entry name" value="Ribosomal_L17"/>
    <property type="match status" value="1"/>
</dbReference>
<dbReference type="PANTHER" id="PTHR14413:SF16">
    <property type="entry name" value="LARGE RIBOSOMAL SUBUNIT PROTEIN BL17M"/>
    <property type="match status" value="1"/>
</dbReference>
<sequence>MRHRKVGKKLGRTTGPREALLRNLATSVILYERVRTTKAKARAVRPLVEDLVTIGKTPGIPARRRLTAILRTEGAVRKVVEVLGPRYRDRRGGYTRVTKIGRRQGDAAEIVQIEFV</sequence>
<name>A0A1F7U1Z6_9BACT</name>
<comment type="subunit">
    <text evidence="4">Part of the 50S ribosomal subunit. Contacts protein L32.</text>
</comment>
<proteinExistence type="inferred from homology"/>
<gene>
    <name evidence="4" type="primary">rplQ</name>
    <name evidence="6" type="ORF">A3D72_01370</name>
</gene>
<comment type="caution">
    <text evidence="6">The sequence shown here is derived from an EMBL/GenBank/DDBJ whole genome shotgun (WGS) entry which is preliminary data.</text>
</comment>
<evidence type="ECO:0000256" key="4">
    <source>
        <dbReference type="HAMAP-Rule" id="MF_01368"/>
    </source>
</evidence>
<accession>A0A1F7U1Z6</accession>
<keyword evidence="2 4" id="KW-0689">Ribosomal protein</keyword>
<dbReference type="PANTHER" id="PTHR14413">
    <property type="entry name" value="RIBOSOMAL PROTEIN L17"/>
    <property type="match status" value="1"/>
</dbReference>
<dbReference type="SUPFAM" id="SSF64263">
    <property type="entry name" value="Prokaryotic ribosomal protein L17"/>
    <property type="match status" value="1"/>
</dbReference>
<dbReference type="Gene3D" id="3.90.1030.10">
    <property type="entry name" value="Ribosomal protein L17"/>
    <property type="match status" value="1"/>
</dbReference>
<evidence type="ECO:0000313" key="6">
    <source>
        <dbReference type="EMBL" id="OGL72303.1"/>
    </source>
</evidence>